<dbReference type="Gene3D" id="1.25.10.10">
    <property type="entry name" value="Leucine-rich Repeat Variant"/>
    <property type="match status" value="1"/>
</dbReference>
<dbReference type="InterPro" id="IPR011989">
    <property type="entry name" value="ARM-like"/>
</dbReference>
<proteinExistence type="predicted"/>
<feature type="compositionally biased region" description="Basic and acidic residues" evidence="4">
    <location>
        <begin position="716"/>
        <end position="727"/>
    </location>
</feature>
<feature type="compositionally biased region" description="Polar residues" evidence="4">
    <location>
        <begin position="107"/>
        <end position="122"/>
    </location>
</feature>
<dbReference type="PROSITE" id="PS50303">
    <property type="entry name" value="PUM_HD"/>
    <property type="match status" value="1"/>
</dbReference>
<dbReference type="SUPFAM" id="SSF48371">
    <property type="entry name" value="ARM repeat"/>
    <property type="match status" value="1"/>
</dbReference>
<evidence type="ECO:0000259" key="5">
    <source>
        <dbReference type="PROSITE" id="PS50303"/>
    </source>
</evidence>
<accession>A0A6A6H9D5</accession>
<dbReference type="GO" id="GO:0005730">
    <property type="term" value="C:nucleolus"/>
    <property type="evidence" value="ECO:0007669"/>
    <property type="project" value="TreeGrafter"/>
</dbReference>
<dbReference type="EMBL" id="ML991797">
    <property type="protein sequence ID" value="KAF2234665.1"/>
    <property type="molecule type" value="Genomic_DNA"/>
</dbReference>
<dbReference type="Pfam" id="PF08144">
    <property type="entry name" value="CPL"/>
    <property type="match status" value="1"/>
</dbReference>
<dbReference type="InterPro" id="IPR040059">
    <property type="entry name" value="PUM3"/>
</dbReference>
<evidence type="ECO:0000256" key="3">
    <source>
        <dbReference type="ARBA" id="ARBA00024893"/>
    </source>
</evidence>
<reference evidence="6" key="1">
    <citation type="journal article" date="2020" name="Stud. Mycol.">
        <title>101 Dothideomycetes genomes: a test case for predicting lifestyles and emergence of pathogens.</title>
        <authorList>
            <person name="Haridas S."/>
            <person name="Albert R."/>
            <person name="Binder M."/>
            <person name="Bloem J."/>
            <person name="Labutti K."/>
            <person name="Salamov A."/>
            <person name="Andreopoulos B."/>
            <person name="Baker S."/>
            <person name="Barry K."/>
            <person name="Bills G."/>
            <person name="Bluhm B."/>
            <person name="Cannon C."/>
            <person name="Castanera R."/>
            <person name="Culley D."/>
            <person name="Daum C."/>
            <person name="Ezra D."/>
            <person name="Gonzalez J."/>
            <person name="Henrissat B."/>
            <person name="Kuo A."/>
            <person name="Liang C."/>
            <person name="Lipzen A."/>
            <person name="Lutzoni F."/>
            <person name="Magnuson J."/>
            <person name="Mondo S."/>
            <person name="Nolan M."/>
            <person name="Ohm R."/>
            <person name="Pangilinan J."/>
            <person name="Park H.-J."/>
            <person name="Ramirez L."/>
            <person name="Alfaro M."/>
            <person name="Sun H."/>
            <person name="Tritt A."/>
            <person name="Yoshinaga Y."/>
            <person name="Zwiers L.-H."/>
            <person name="Turgeon B."/>
            <person name="Goodwin S."/>
            <person name="Spatafora J."/>
            <person name="Crous P."/>
            <person name="Grigoriev I."/>
        </authorList>
    </citation>
    <scope>NUCLEOTIDE SEQUENCE</scope>
    <source>
        <strain evidence="6">Tuck. ex Michener</strain>
    </source>
</reference>
<keyword evidence="1" id="KW-0677">Repeat</keyword>
<dbReference type="Proteomes" id="UP000800092">
    <property type="component" value="Unassembled WGS sequence"/>
</dbReference>
<name>A0A6A6H9D5_VIRVR</name>
<protein>
    <submittedName>
        <fullName evidence="6">ARM repeat-containing protein</fullName>
    </submittedName>
</protein>
<feature type="compositionally biased region" description="Basic and acidic residues" evidence="4">
    <location>
        <begin position="123"/>
        <end position="140"/>
    </location>
</feature>
<evidence type="ECO:0000256" key="1">
    <source>
        <dbReference type="ARBA" id="ARBA00022737"/>
    </source>
</evidence>
<keyword evidence="7" id="KW-1185">Reference proteome</keyword>
<evidence type="ECO:0000313" key="7">
    <source>
        <dbReference type="Proteomes" id="UP000800092"/>
    </source>
</evidence>
<feature type="region of interest" description="Disordered" evidence="4">
    <location>
        <begin position="1"/>
        <end position="148"/>
    </location>
</feature>
<comment type="function">
    <text evidence="3">RNA-binding nucleolar protein required for pre-rRNA processing. Involved in production of 18S rRNA and assembly of small ribosomal subunit.</text>
</comment>
<feature type="compositionally biased region" description="Low complexity" evidence="4">
    <location>
        <begin position="9"/>
        <end position="18"/>
    </location>
</feature>
<evidence type="ECO:0000313" key="6">
    <source>
        <dbReference type="EMBL" id="KAF2234665.1"/>
    </source>
</evidence>
<dbReference type="InterPro" id="IPR012959">
    <property type="entry name" value="CPL_dom"/>
</dbReference>
<keyword evidence="2" id="KW-0694">RNA-binding</keyword>
<dbReference type="AlphaFoldDB" id="A0A6A6H9D5"/>
<dbReference type="InterPro" id="IPR016024">
    <property type="entry name" value="ARM-type_fold"/>
</dbReference>
<dbReference type="GO" id="GO:0006417">
    <property type="term" value="P:regulation of translation"/>
    <property type="evidence" value="ECO:0007669"/>
    <property type="project" value="TreeGrafter"/>
</dbReference>
<evidence type="ECO:0000256" key="2">
    <source>
        <dbReference type="ARBA" id="ARBA00022884"/>
    </source>
</evidence>
<dbReference type="GO" id="GO:0003729">
    <property type="term" value="F:mRNA binding"/>
    <property type="evidence" value="ECO:0007669"/>
    <property type="project" value="TreeGrafter"/>
</dbReference>
<dbReference type="InterPro" id="IPR033133">
    <property type="entry name" value="PUM-HD"/>
</dbReference>
<feature type="region of interest" description="Disordered" evidence="4">
    <location>
        <begin position="693"/>
        <end position="743"/>
    </location>
</feature>
<dbReference type="PANTHER" id="PTHR13389:SF0">
    <property type="entry name" value="PUMILIO HOMOLOG 3"/>
    <property type="match status" value="1"/>
</dbReference>
<dbReference type="InterPro" id="IPR001313">
    <property type="entry name" value="Pumilio_RNA-bd_rpt"/>
</dbReference>
<feature type="compositionally biased region" description="Acidic residues" evidence="4">
    <location>
        <begin position="52"/>
        <end position="70"/>
    </location>
</feature>
<evidence type="ECO:0000256" key="4">
    <source>
        <dbReference type="SAM" id="MobiDB-lite"/>
    </source>
</evidence>
<sequence length="743" mass="81936">MNGLKRKSLASSKSQSGSKDFKKLKVTAAKGVSSPLKVNSSSKTQAKKEEAKEEIDSDGLVESDTTEDENGFGGFSASEAREETTITDLDSAEENGEAALPDRKSSNSDGNQSKVRGLQEGQTSKEAHAKQKALAKERKLAKPNADSIQRSKKLWERLRRKSHVPKQEREQLVSELYEIITGRIKDFVFKHDSVRVVQCALKYANMRQRKMIATELKGEYKTLAENRYAKFLIGKLLVEGDAEIRDIIIPEFYGHVRRMINHPEASWIVDDIYRQVATSKQKALLLREWYGAEFSLFKNPIATATENPTPELSAILASAPEKRKPIMSYLFHMINQLIQKRMTGFTMLHDAMLQYFLNISAASEEYVAFTDLLRPDSSDESDGTPDLLENLAFTSSGSRLLCLLLAQSSAKDRRAFLKVFKDNIQLMAYDSHAHTILLTAYTVVDDTREIAKTILPELVGAKLGDTSPPDSALDNIFQVATHLVARRTLLWPLGSTSNSKVLLSPPLQTLLNDVRRMSIDTGTSKKQPDIRTAELSHALLPHLLATVANRAADLLASGFGAQFISDVLLSSHIDAVAKRPAAEAVAGLAAGDLTESDHPFCDERPWAGRMLKMLVLGGSYDAEAGRVARSENWAEVRFPGLVWKSVKGKIVKWACGGSSFVVVNLLDVEEEDGGLIEEEKTELLAELRKGKGALEETAGDAEKAEVGKKKGKKQKKGENGEQLEGKGKARGNVGAKMLLEKLR</sequence>
<dbReference type="PANTHER" id="PTHR13389">
    <property type="entry name" value="PUMILIO HOMOLOG 3"/>
    <property type="match status" value="1"/>
</dbReference>
<dbReference type="OrthoDB" id="497380at2759"/>
<dbReference type="SMART" id="SM00025">
    <property type="entry name" value="Pumilio"/>
    <property type="match status" value="4"/>
</dbReference>
<gene>
    <name evidence="6" type="ORF">EV356DRAFT_446334</name>
</gene>
<feature type="domain" description="PUM-HD" evidence="5">
    <location>
        <begin position="150"/>
        <end position="539"/>
    </location>
</feature>
<feature type="compositionally biased region" description="Basic and acidic residues" evidence="4">
    <location>
        <begin position="693"/>
        <end position="708"/>
    </location>
</feature>
<organism evidence="6 7">
    <name type="scientific">Viridothelium virens</name>
    <name type="common">Speckled blister lichen</name>
    <name type="synonym">Trypethelium virens</name>
    <dbReference type="NCBI Taxonomy" id="1048519"/>
    <lineage>
        <taxon>Eukaryota</taxon>
        <taxon>Fungi</taxon>
        <taxon>Dikarya</taxon>
        <taxon>Ascomycota</taxon>
        <taxon>Pezizomycotina</taxon>
        <taxon>Dothideomycetes</taxon>
        <taxon>Dothideomycetes incertae sedis</taxon>
        <taxon>Trypetheliales</taxon>
        <taxon>Trypetheliaceae</taxon>
        <taxon>Viridothelium</taxon>
    </lineage>
</organism>